<protein>
    <submittedName>
        <fullName evidence="6">Uncharacterized protein</fullName>
    </submittedName>
</protein>
<feature type="transmembrane region" description="Helical" evidence="5">
    <location>
        <begin position="122"/>
        <end position="149"/>
    </location>
</feature>
<dbReference type="SUPFAM" id="SSF103473">
    <property type="entry name" value="MFS general substrate transporter"/>
    <property type="match status" value="1"/>
</dbReference>
<feature type="transmembrane region" description="Helical" evidence="5">
    <location>
        <begin position="188"/>
        <end position="209"/>
    </location>
</feature>
<feature type="transmembrane region" description="Helical" evidence="5">
    <location>
        <begin position="593"/>
        <end position="617"/>
    </location>
</feature>
<dbReference type="AlphaFoldDB" id="A0A8D8QEG7"/>
<name>A0A8D8QEG7_9HEMI</name>
<reference evidence="6" key="1">
    <citation type="submission" date="2021-05" db="EMBL/GenBank/DDBJ databases">
        <authorList>
            <person name="Alioto T."/>
            <person name="Alioto T."/>
            <person name="Gomez Garrido J."/>
        </authorList>
    </citation>
    <scope>NUCLEOTIDE SEQUENCE</scope>
</reference>
<feature type="transmembrane region" description="Helical" evidence="5">
    <location>
        <begin position="479"/>
        <end position="497"/>
    </location>
</feature>
<dbReference type="PANTHER" id="PTHR23507">
    <property type="entry name" value="ZGC:174356"/>
    <property type="match status" value="1"/>
</dbReference>
<dbReference type="Gene3D" id="1.20.1250.20">
    <property type="entry name" value="MFS general substrate transporter like domains"/>
    <property type="match status" value="1"/>
</dbReference>
<sequence length="671" mass="74000">MLGRKIIHGITIEPALFICFIVSTISTLAFSNLMIQKLCYANGTGPVLGVICPEEVAVQKQVALMLPYGNTLEIVFKVVIIIISGNWTWSRKPFFLIPILGHILTDLLCLAATFFWQSSTWILVLGHGFLSGITGTGSLMITGCTLYASDNTAPEDRTLRIAVYKGLFAFSAPVGSLLSGYLTVDFGFYTVFLIGAVGNMIALILICFLMKETPFNNDPGGELSSGSSKNASEACKMNELGISHVNKSSISVNSGDKENIVKHVTEGEKVDKSLESVCNDNKMERDKADLETVCNDTEMKEGVDISNENVLGIQKLETNETEVNDAKMQDANRFGGTVNKSYETTEPGIKELRNGGAYYLNPSEEACRYRENRNGTILDRVGDRKEITADGYEQMNPQDKINVAVQAVQLNPFKTGLKSFRILLRPRGNHRTTIALLMILASTVLSASFMGEFSLLLLYVRAKFGWREKDYGVFAALKAWGSTAGVLFAIVILGRVYKVSDSTIGLLACVSDMLECFAYMLINTASFMYLIPLIDLFHGSAFIVGVSILTKEIDIQDLPYVLSTESILTTCLPLVTTPAYMTIYRLTVDVWPAAFNILGVVLAVPAFISFAMVKYLYRRRANTELRANNELRVNTKVRAISELRVNTELKANAELRAKSELRAESEESVHL</sequence>
<evidence type="ECO:0000256" key="3">
    <source>
        <dbReference type="ARBA" id="ARBA00022989"/>
    </source>
</evidence>
<dbReference type="Pfam" id="PF07690">
    <property type="entry name" value="MFS_1"/>
    <property type="match status" value="1"/>
</dbReference>
<evidence type="ECO:0000256" key="4">
    <source>
        <dbReference type="ARBA" id="ARBA00023136"/>
    </source>
</evidence>
<feature type="transmembrane region" description="Helical" evidence="5">
    <location>
        <begin position="434"/>
        <end position="459"/>
    </location>
</feature>
<evidence type="ECO:0000256" key="5">
    <source>
        <dbReference type="SAM" id="Phobius"/>
    </source>
</evidence>
<comment type="subcellular location">
    <subcellularLocation>
        <location evidence="1">Membrane</location>
        <topology evidence="1">Multi-pass membrane protein</topology>
    </subcellularLocation>
</comment>
<keyword evidence="2 5" id="KW-0812">Transmembrane</keyword>
<dbReference type="PANTHER" id="PTHR23507:SF1">
    <property type="entry name" value="FI18259P1-RELATED"/>
    <property type="match status" value="1"/>
</dbReference>
<dbReference type="GO" id="GO:0016020">
    <property type="term" value="C:membrane"/>
    <property type="evidence" value="ECO:0007669"/>
    <property type="project" value="UniProtKB-SubCell"/>
</dbReference>
<dbReference type="EMBL" id="HBUF01073623">
    <property type="protein sequence ID" value="CAG6630443.1"/>
    <property type="molecule type" value="Transcribed_RNA"/>
</dbReference>
<feature type="transmembrane region" description="Helical" evidence="5">
    <location>
        <begin position="528"/>
        <end position="549"/>
    </location>
</feature>
<dbReference type="InterPro" id="IPR011701">
    <property type="entry name" value="MFS"/>
</dbReference>
<evidence type="ECO:0000256" key="1">
    <source>
        <dbReference type="ARBA" id="ARBA00004141"/>
    </source>
</evidence>
<proteinExistence type="predicted"/>
<feature type="transmembrane region" description="Helical" evidence="5">
    <location>
        <begin position="68"/>
        <end position="87"/>
    </location>
</feature>
<keyword evidence="4 5" id="KW-0472">Membrane</keyword>
<feature type="transmembrane region" description="Helical" evidence="5">
    <location>
        <begin position="94"/>
        <end position="116"/>
    </location>
</feature>
<accession>A0A8D8QEG7</accession>
<organism evidence="6">
    <name type="scientific">Cacopsylla melanoneura</name>
    <dbReference type="NCBI Taxonomy" id="428564"/>
    <lineage>
        <taxon>Eukaryota</taxon>
        <taxon>Metazoa</taxon>
        <taxon>Ecdysozoa</taxon>
        <taxon>Arthropoda</taxon>
        <taxon>Hexapoda</taxon>
        <taxon>Insecta</taxon>
        <taxon>Pterygota</taxon>
        <taxon>Neoptera</taxon>
        <taxon>Paraneoptera</taxon>
        <taxon>Hemiptera</taxon>
        <taxon>Sternorrhyncha</taxon>
        <taxon>Psylloidea</taxon>
        <taxon>Psyllidae</taxon>
        <taxon>Psyllinae</taxon>
        <taxon>Cacopsylla</taxon>
    </lineage>
</organism>
<dbReference type="GO" id="GO:0022857">
    <property type="term" value="F:transmembrane transporter activity"/>
    <property type="evidence" value="ECO:0007669"/>
    <property type="project" value="InterPro"/>
</dbReference>
<evidence type="ECO:0000256" key="2">
    <source>
        <dbReference type="ARBA" id="ARBA00022692"/>
    </source>
</evidence>
<keyword evidence="3 5" id="KW-1133">Transmembrane helix</keyword>
<evidence type="ECO:0000313" key="6">
    <source>
        <dbReference type="EMBL" id="CAG6630443.1"/>
    </source>
</evidence>
<dbReference type="InterPro" id="IPR036259">
    <property type="entry name" value="MFS_trans_sf"/>
</dbReference>
<feature type="transmembrane region" description="Helical" evidence="5">
    <location>
        <begin position="12"/>
        <end position="35"/>
    </location>
</feature>
<feature type="transmembrane region" description="Helical" evidence="5">
    <location>
        <begin position="161"/>
        <end position="182"/>
    </location>
</feature>